<proteinExistence type="predicted"/>
<feature type="non-terminal residue" evidence="1">
    <location>
        <position position="1"/>
    </location>
</feature>
<accession>A0ABN7W3Q0</accession>
<dbReference type="EMBL" id="CAJVQB010030177">
    <property type="protein sequence ID" value="CAG8815179.1"/>
    <property type="molecule type" value="Genomic_DNA"/>
</dbReference>
<sequence length="109" mass="13050">YRRQNRTQTQNCNEKRNCGKQREEMNYNKNTTEMHKETEQTLQNNQFWWDRIFTKAQCAFLFTAIGVQGQFVQLPAPSSVSITGRTYHHILPANIPNHSIHWYLYDEQE</sequence>
<protein>
    <submittedName>
        <fullName evidence="1">29481_t:CDS:1</fullName>
    </submittedName>
</protein>
<comment type="caution">
    <text evidence="1">The sequence shown here is derived from an EMBL/GenBank/DDBJ whole genome shotgun (WGS) entry which is preliminary data.</text>
</comment>
<evidence type="ECO:0000313" key="2">
    <source>
        <dbReference type="Proteomes" id="UP000789901"/>
    </source>
</evidence>
<gene>
    <name evidence="1" type="ORF">GMARGA_LOCUS26229</name>
</gene>
<keyword evidence="2" id="KW-1185">Reference proteome</keyword>
<reference evidence="1 2" key="1">
    <citation type="submission" date="2021-06" db="EMBL/GenBank/DDBJ databases">
        <authorList>
            <person name="Kallberg Y."/>
            <person name="Tangrot J."/>
            <person name="Rosling A."/>
        </authorList>
    </citation>
    <scope>NUCLEOTIDE SEQUENCE [LARGE SCALE GENOMIC DNA]</scope>
    <source>
        <strain evidence="1 2">120-4 pot B 10/14</strain>
    </source>
</reference>
<name>A0ABN7W3Q0_GIGMA</name>
<evidence type="ECO:0000313" key="1">
    <source>
        <dbReference type="EMBL" id="CAG8815179.1"/>
    </source>
</evidence>
<organism evidence="1 2">
    <name type="scientific">Gigaspora margarita</name>
    <dbReference type="NCBI Taxonomy" id="4874"/>
    <lineage>
        <taxon>Eukaryota</taxon>
        <taxon>Fungi</taxon>
        <taxon>Fungi incertae sedis</taxon>
        <taxon>Mucoromycota</taxon>
        <taxon>Glomeromycotina</taxon>
        <taxon>Glomeromycetes</taxon>
        <taxon>Diversisporales</taxon>
        <taxon>Gigasporaceae</taxon>
        <taxon>Gigaspora</taxon>
    </lineage>
</organism>
<dbReference type="Proteomes" id="UP000789901">
    <property type="component" value="Unassembled WGS sequence"/>
</dbReference>